<reference evidence="2 4" key="1">
    <citation type="submission" date="2014-10" db="EMBL/GenBank/DDBJ databases">
        <title>Draft genome of phytase producing Bacillus ginsengihumi strain M2.11.</title>
        <authorList>
            <person name="Toymentseva A."/>
            <person name="Boulygina E.A."/>
            <person name="Kazakov S.V."/>
            <person name="Kayumov I."/>
            <person name="Suleimanova A.D."/>
            <person name="Mardanova A.M."/>
            <person name="Maria S.N."/>
            <person name="Sergey M.Y."/>
            <person name="Sharipova M.R."/>
        </authorList>
    </citation>
    <scope>NUCLEOTIDE SEQUENCE [LARGE SCALE GENOMIC DNA]</scope>
    <source>
        <strain evidence="2 4">M2.11</strain>
    </source>
</reference>
<sequence length="266" mass="29960">MEKQVHFNWKGNRIAATVHYPKRVIVKEVPLVIICHGFVGSRVGVHRLFVKAARHFTEQGYAVLRFDYAGCGESDGDYGKTRFEDFISQTEHAITFGRQLVGIDSKQIILLGHSLGGAVALLTAIKHPDIQRLIMWSAVGNPKQDLFDIIGRKSSHDLRKFGAVDYLGYTLQESFFDSMNKFHPLKEAARFTGDVLLAHGTDDDEIPAAYCCDYADAFHSRVRGECDQIFINDANHTFTCDEHQTQLFTVTKQWLKKIQCSSAYAG</sequence>
<comment type="caution">
    <text evidence="2">The sequence shown here is derived from an EMBL/GenBank/DDBJ whole genome shotgun (WGS) entry which is preliminary data.</text>
</comment>
<dbReference type="Proteomes" id="UP000030588">
    <property type="component" value="Unassembled WGS sequence"/>
</dbReference>
<evidence type="ECO:0000313" key="3">
    <source>
        <dbReference type="EMBL" id="NEY19965.1"/>
    </source>
</evidence>
<name>A0A0A6V9N7_9BACI</name>
<dbReference type="InterPro" id="IPR029058">
    <property type="entry name" value="AB_hydrolase_fold"/>
</dbReference>
<dbReference type="Proteomes" id="UP000476934">
    <property type="component" value="Unassembled WGS sequence"/>
</dbReference>
<accession>A0A0A6V9N7</accession>
<dbReference type="Pfam" id="PF12146">
    <property type="entry name" value="Hydrolase_4"/>
    <property type="match status" value="1"/>
</dbReference>
<dbReference type="RefSeq" id="WP_035355154.1">
    <property type="nucleotide sequence ID" value="NZ_JAAIWK010000011.1"/>
</dbReference>
<reference evidence="3 5" key="3">
    <citation type="submission" date="2020-03" db="EMBL/GenBank/DDBJ databases">
        <title>Bacillus aquiflavi sp. nov., isolated from yellow water of strong flavor Chinese baijiu in Yibin region of China.</title>
        <authorList>
            <person name="Xie J."/>
        </authorList>
    </citation>
    <scope>NUCLEOTIDE SEQUENCE [LARGE SCALE GENOMIC DNA]</scope>
    <source>
        <strain evidence="3 5">Gsoil 114</strain>
    </source>
</reference>
<reference evidence="3 5" key="2">
    <citation type="submission" date="2020-02" db="EMBL/GenBank/DDBJ databases">
        <authorList>
            <person name="Feng H."/>
        </authorList>
    </citation>
    <scope>NUCLEOTIDE SEQUENCE [LARGE SCALE GENOMIC DNA]</scope>
    <source>
        <strain evidence="3 5">Gsoil 114</strain>
    </source>
</reference>
<dbReference type="STRING" id="363870.NG54_12580"/>
<dbReference type="InterPro" id="IPR053145">
    <property type="entry name" value="AB_hydrolase_Est10"/>
</dbReference>
<dbReference type="AlphaFoldDB" id="A0A0A6V9N7"/>
<keyword evidence="5" id="KW-1185">Reference proteome</keyword>
<protein>
    <submittedName>
        <fullName evidence="3">Alpha/beta hydrolase</fullName>
    </submittedName>
    <submittedName>
        <fullName evidence="2">Permease</fullName>
    </submittedName>
</protein>
<evidence type="ECO:0000313" key="5">
    <source>
        <dbReference type="Proteomes" id="UP000476934"/>
    </source>
</evidence>
<dbReference type="OrthoDB" id="9780269at2"/>
<dbReference type="PANTHER" id="PTHR43265">
    <property type="entry name" value="ESTERASE ESTD"/>
    <property type="match status" value="1"/>
</dbReference>
<dbReference type="PANTHER" id="PTHR43265:SF1">
    <property type="entry name" value="ESTERASE ESTD"/>
    <property type="match status" value="1"/>
</dbReference>
<organism evidence="2 4">
    <name type="scientific">Heyndrickxia ginsengihumi</name>
    <dbReference type="NCBI Taxonomy" id="363870"/>
    <lineage>
        <taxon>Bacteria</taxon>
        <taxon>Bacillati</taxon>
        <taxon>Bacillota</taxon>
        <taxon>Bacilli</taxon>
        <taxon>Bacillales</taxon>
        <taxon>Bacillaceae</taxon>
        <taxon>Heyndrickxia</taxon>
    </lineage>
</organism>
<proteinExistence type="predicted"/>
<dbReference type="Gene3D" id="3.40.50.1820">
    <property type="entry name" value="alpha/beta hydrolase"/>
    <property type="match status" value="1"/>
</dbReference>
<evidence type="ECO:0000313" key="4">
    <source>
        <dbReference type="Proteomes" id="UP000030588"/>
    </source>
</evidence>
<evidence type="ECO:0000259" key="1">
    <source>
        <dbReference type="Pfam" id="PF12146"/>
    </source>
</evidence>
<evidence type="ECO:0000313" key="2">
    <source>
        <dbReference type="EMBL" id="KHD84905.1"/>
    </source>
</evidence>
<gene>
    <name evidence="3" type="ORF">G4D61_08290</name>
    <name evidence="2" type="ORF">NG54_12580</name>
</gene>
<dbReference type="EMBL" id="JRUN01000038">
    <property type="protein sequence ID" value="KHD84905.1"/>
    <property type="molecule type" value="Genomic_DNA"/>
</dbReference>
<dbReference type="GO" id="GO:0052689">
    <property type="term" value="F:carboxylic ester hydrolase activity"/>
    <property type="evidence" value="ECO:0007669"/>
    <property type="project" value="TreeGrafter"/>
</dbReference>
<dbReference type="EMBL" id="JAAIWK010000011">
    <property type="protein sequence ID" value="NEY19965.1"/>
    <property type="molecule type" value="Genomic_DNA"/>
</dbReference>
<keyword evidence="3" id="KW-0378">Hydrolase</keyword>
<feature type="domain" description="Serine aminopeptidase S33" evidence="1">
    <location>
        <begin position="31"/>
        <end position="145"/>
    </location>
</feature>
<dbReference type="InterPro" id="IPR022742">
    <property type="entry name" value="Hydrolase_4"/>
</dbReference>
<dbReference type="SUPFAM" id="SSF53474">
    <property type="entry name" value="alpha/beta-Hydrolases"/>
    <property type="match status" value="1"/>
</dbReference>